<name>A0A9D4YZL4_CHLVU</name>
<evidence type="ECO:0000256" key="1">
    <source>
        <dbReference type="SAM" id="Phobius"/>
    </source>
</evidence>
<evidence type="ECO:0000313" key="3">
    <source>
        <dbReference type="Proteomes" id="UP001055712"/>
    </source>
</evidence>
<feature type="transmembrane region" description="Helical" evidence="1">
    <location>
        <begin position="36"/>
        <end position="59"/>
    </location>
</feature>
<organism evidence="2 3">
    <name type="scientific">Chlorella vulgaris</name>
    <name type="common">Green alga</name>
    <dbReference type="NCBI Taxonomy" id="3077"/>
    <lineage>
        <taxon>Eukaryota</taxon>
        <taxon>Viridiplantae</taxon>
        <taxon>Chlorophyta</taxon>
        <taxon>core chlorophytes</taxon>
        <taxon>Trebouxiophyceae</taxon>
        <taxon>Chlorellales</taxon>
        <taxon>Chlorellaceae</taxon>
        <taxon>Chlorella clade</taxon>
        <taxon>Chlorella</taxon>
    </lineage>
</organism>
<dbReference type="OrthoDB" id="6239435at2759"/>
<accession>A0A9D4YZL4</accession>
<reference evidence="2" key="1">
    <citation type="journal article" date="2019" name="Plant J.">
        <title>Chlorella vulgaris genome assembly and annotation reveals the molecular basis for metabolic acclimation to high light conditions.</title>
        <authorList>
            <person name="Cecchin M."/>
            <person name="Marcolungo L."/>
            <person name="Rossato M."/>
            <person name="Girolomoni L."/>
            <person name="Cosentino E."/>
            <person name="Cuine S."/>
            <person name="Li-Beisson Y."/>
            <person name="Delledonne M."/>
            <person name="Ballottari M."/>
        </authorList>
    </citation>
    <scope>NUCLEOTIDE SEQUENCE</scope>
    <source>
        <strain evidence="2">211/11P</strain>
    </source>
</reference>
<dbReference type="Proteomes" id="UP001055712">
    <property type="component" value="Unassembled WGS sequence"/>
</dbReference>
<reference evidence="2" key="2">
    <citation type="submission" date="2020-11" db="EMBL/GenBank/DDBJ databases">
        <authorList>
            <person name="Cecchin M."/>
            <person name="Marcolungo L."/>
            <person name="Rossato M."/>
            <person name="Girolomoni L."/>
            <person name="Cosentino E."/>
            <person name="Cuine S."/>
            <person name="Li-Beisson Y."/>
            <person name="Delledonne M."/>
            <person name="Ballottari M."/>
        </authorList>
    </citation>
    <scope>NUCLEOTIDE SEQUENCE</scope>
    <source>
        <strain evidence="2">211/11P</strain>
        <tissue evidence="2">Whole cell</tissue>
    </source>
</reference>
<keyword evidence="1" id="KW-0472">Membrane</keyword>
<dbReference type="EMBL" id="SIDB01000003">
    <property type="protein sequence ID" value="KAI3434694.1"/>
    <property type="molecule type" value="Genomic_DNA"/>
</dbReference>
<gene>
    <name evidence="2" type="ORF">D9Q98_002757</name>
</gene>
<keyword evidence="1" id="KW-0812">Transmembrane</keyword>
<protein>
    <submittedName>
        <fullName evidence="2">Uncharacterized protein</fullName>
    </submittedName>
</protein>
<keyword evidence="3" id="KW-1185">Reference proteome</keyword>
<proteinExistence type="predicted"/>
<comment type="caution">
    <text evidence="2">The sequence shown here is derived from an EMBL/GenBank/DDBJ whole genome shotgun (WGS) entry which is preliminary data.</text>
</comment>
<keyword evidence="1" id="KW-1133">Transmembrane helix</keyword>
<sequence>MATLESEPQQGSSGWQRAVAKFGAYFEEKGLGAKDVPMAIVIHEVVGLCMAVGFWAACYSLQPSKTVGRPVAAAIANSKRGAAAQQAYNQAMASAAATVQRLSWLRKAPGGAERLTVSLAESLCLRATIKPITFPFKLWAAYKLTLLAKGVNGGDAQGR</sequence>
<dbReference type="AlphaFoldDB" id="A0A9D4YZL4"/>
<evidence type="ECO:0000313" key="2">
    <source>
        <dbReference type="EMBL" id="KAI3434694.1"/>
    </source>
</evidence>